<feature type="compositionally biased region" description="Basic and acidic residues" evidence="2">
    <location>
        <begin position="861"/>
        <end position="874"/>
    </location>
</feature>
<dbReference type="PANTHER" id="PTHR13015">
    <property type="entry name" value="PROTEIN AD-016-RELATED"/>
    <property type="match status" value="1"/>
</dbReference>
<feature type="compositionally biased region" description="Acidic residues" evidence="2">
    <location>
        <begin position="674"/>
        <end position="688"/>
    </location>
</feature>
<feature type="compositionally biased region" description="Basic and acidic residues" evidence="2">
    <location>
        <begin position="1409"/>
        <end position="1425"/>
    </location>
</feature>
<comment type="caution">
    <text evidence="4">The sequence shown here is derived from an EMBL/GenBank/DDBJ whole genome shotgun (WGS) entry which is preliminary data.</text>
</comment>
<evidence type="ECO:0000256" key="2">
    <source>
        <dbReference type="SAM" id="MobiDB-lite"/>
    </source>
</evidence>
<feature type="region of interest" description="Disordered" evidence="2">
    <location>
        <begin position="595"/>
        <end position="630"/>
    </location>
</feature>
<accession>A0A2R5GVA8</accession>
<feature type="compositionally biased region" description="Basic and acidic residues" evidence="2">
    <location>
        <begin position="1432"/>
        <end position="1451"/>
    </location>
</feature>
<dbReference type="EMBL" id="BEYU01000185">
    <property type="protein sequence ID" value="GBG34259.1"/>
    <property type="molecule type" value="Genomic_DNA"/>
</dbReference>
<feature type="compositionally biased region" description="Low complexity" evidence="2">
    <location>
        <begin position="951"/>
        <end position="966"/>
    </location>
</feature>
<feature type="region of interest" description="Disordered" evidence="2">
    <location>
        <begin position="467"/>
        <end position="497"/>
    </location>
</feature>
<name>A0A2R5GVA8_9STRA</name>
<feature type="region of interest" description="Disordered" evidence="2">
    <location>
        <begin position="1036"/>
        <end position="1074"/>
    </location>
</feature>
<feature type="region of interest" description="Disordered" evidence="2">
    <location>
        <begin position="65"/>
        <end position="186"/>
    </location>
</feature>
<feature type="region of interest" description="Disordered" evidence="2">
    <location>
        <begin position="398"/>
        <end position="437"/>
    </location>
</feature>
<gene>
    <name evidence="4" type="ORF">FCC1311_104832</name>
</gene>
<dbReference type="InterPro" id="IPR042201">
    <property type="entry name" value="FH2_Formin_sf"/>
</dbReference>
<feature type="compositionally biased region" description="Basic residues" evidence="2">
    <location>
        <begin position="748"/>
        <end position="758"/>
    </location>
</feature>
<dbReference type="OrthoDB" id="196074at2759"/>
<proteinExistence type="inferred from homology"/>
<dbReference type="GO" id="GO:0030041">
    <property type="term" value="P:actin filament polymerization"/>
    <property type="evidence" value="ECO:0007669"/>
    <property type="project" value="TreeGrafter"/>
</dbReference>
<feature type="compositionally biased region" description="Low complexity" evidence="2">
    <location>
        <begin position="418"/>
        <end position="435"/>
    </location>
</feature>
<dbReference type="InParanoid" id="A0A2R5GVA8"/>
<feature type="compositionally biased region" description="Basic residues" evidence="2">
    <location>
        <begin position="815"/>
        <end position="826"/>
    </location>
</feature>
<feature type="region of interest" description="Disordered" evidence="2">
    <location>
        <begin position="330"/>
        <end position="355"/>
    </location>
</feature>
<organism evidence="4 5">
    <name type="scientific">Hondaea fermentalgiana</name>
    <dbReference type="NCBI Taxonomy" id="2315210"/>
    <lineage>
        <taxon>Eukaryota</taxon>
        <taxon>Sar</taxon>
        <taxon>Stramenopiles</taxon>
        <taxon>Bigyra</taxon>
        <taxon>Labyrinthulomycetes</taxon>
        <taxon>Thraustochytrida</taxon>
        <taxon>Thraustochytriidae</taxon>
        <taxon>Hondaea</taxon>
    </lineage>
</organism>
<keyword evidence="5" id="KW-1185">Reference proteome</keyword>
<sequence>MTPSQLKRATSSRKASYAIVDEDSDDDEGSNRSIDAYSDEEETFMVRNLDTGEYERVTLSQMINGGVVSGINGGSFDDGEDDSQYEEVESTRDDASTAPKGQRGRFSSLASESVTGEESEAEMQLKLSSLPSISMDGLGVPAPKSGEEEGETDEIDTANAPVPETPVSDAPSSNAAPPPEAPRLSPLHRAGAMLVRSILGRRQRSRLVRAFGKWDALQLVEVETQRLAEEVSSKSEECAKLNDENTALRVKRAGEPGPQSEPNLPQLVPIRYAEVPATIPIARESLGATTQQEQVVVKLKDDPQYGKFFKMLAVRVPLQAVKNKAEAEGLDPSMLDKDPNDPSPNQPKPAVAAEAPAAAAEIAPVKLKDDPQYGKFFKMLAVRVPLQAVKNKVEAEGLDPNMLDKDPNDPSPNQPKPATSAAGETEGAATGEAAAPVKLKDDPQYGKFFKMLAVRVPLQAVKNKVEAEGLDPNMLDKDPNDPSPNQPAAKKEEEKAAAVALKDDPRYGKFFKMLAVRVPLQAVKNKVEAEGLDPAMMDKDPNDPAPPMPGAESEKGGGEKAAVALKDDPRYGKFFKMLAVRVPLQAVKNKVEAEGLDPAMMDKDPNDPAPPLPGAEGGKKKKKEKPTVALKDDPRYGKFFKMLAVRVPLQAVEAEGLDPAMMDKDPNDPAPAAADEDDDDEDDEEEEAATVALKDDPRYGKFFKMLAVRVPLQAVKNKVEAEGLDPAMMDKDPNDAAPPLEDKDGGKKKSKKKKAKMVKVKDDPRYAPFLKMLAVKVPRGAVEVKMRGKGLDPAILDLDPESLIEAEGEGDGSSKKKKGSKKKAKKAKEMVKLKDDERYAPFFKMLAVKVPRGAVEVKMRGKGLDPEMLDKDPETMIPAAGAEGGDEDSDDDDEEDGEGEVKMVKLKDDERYAPFFKMLAVKVPRGAVEVKMRGKGLDPEMLDKDPDTMIPAAGSGSGKKTASSKAAKPKAKPKPKPVEKKPDKIVRRKLHWRKVTKHALDKADDRALWTKASKFMFEQREVKELNDYFTFNMSEQERRKEREKAAKAKEEGASGAGDAGKKKKAKKEAKKQVLDPQRSNNISIVLSRMKGHGIDSKVVRRCLYTLDVPDSVSTEDVRSLLGLLPTPEEEKTLKAFEGERSELERAEAYFLDLMDIPRYKQRVNCFLYKLKFNESYEEAEIDFEVLGKACKEILESKKLRRIFEIVLALGNFLNEGESPPPARVAEGFMLDSLSKLRQVRSFQSKTTALHYMVMLIQTRQVELVSYVKSETDNVRAASNVSLTNALAQLQVLENGIKTLANEVKFVAGILEDPAKREAMTEEDQAFALGLNRFYKEASSSLEELRTNANETEESFKTVVDYFCEDASTTSETLFRMLQGFFADFELALNENDAARQKYLRVKRQKEKIEAQKQKDEAQKQKEKPKGKAAGAEGRKAKAKPKDGEEGPKSKDGNGASTSKADADASKPVAKKKDETSKTDEGSSGKKAPWRG</sequence>
<feature type="compositionally biased region" description="Basic and acidic residues" evidence="2">
    <location>
        <begin position="934"/>
        <end position="947"/>
    </location>
</feature>
<feature type="compositionally biased region" description="Acidic residues" evidence="2">
    <location>
        <begin position="884"/>
        <end position="898"/>
    </location>
</feature>
<dbReference type="InterPro" id="IPR019309">
    <property type="entry name" value="WASHC3"/>
</dbReference>
<dbReference type="SUPFAM" id="SSF101447">
    <property type="entry name" value="Formin homology 2 domain (FH2 domain)"/>
    <property type="match status" value="1"/>
</dbReference>
<feature type="compositionally biased region" description="Low complexity" evidence="2">
    <location>
        <begin position="166"/>
        <end position="175"/>
    </location>
</feature>
<evidence type="ECO:0000313" key="5">
    <source>
        <dbReference type="Proteomes" id="UP000241890"/>
    </source>
</evidence>
<dbReference type="Proteomes" id="UP000241890">
    <property type="component" value="Unassembled WGS sequence"/>
</dbReference>
<dbReference type="GO" id="GO:0071203">
    <property type="term" value="C:WASH complex"/>
    <property type="evidence" value="ECO:0007669"/>
    <property type="project" value="InterPro"/>
</dbReference>
<dbReference type="GO" id="GO:0006887">
    <property type="term" value="P:exocytosis"/>
    <property type="evidence" value="ECO:0007669"/>
    <property type="project" value="TreeGrafter"/>
</dbReference>
<evidence type="ECO:0000259" key="3">
    <source>
        <dbReference type="PROSITE" id="PS51444"/>
    </source>
</evidence>
<feature type="compositionally biased region" description="Basic and acidic residues" evidence="2">
    <location>
        <begin position="976"/>
        <end position="985"/>
    </location>
</feature>
<feature type="compositionally biased region" description="Polar residues" evidence="2">
    <location>
        <begin position="1"/>
        <end position="14"/>
    </location>
</feature>
<feature type="region of interest" description="Disordered" evidence="2">
    <location>
        <begin position="529"/>
        <end position="561"/>
    </location>
</feature>
<comment type="similarity">
    <text evidence="1">Belongs to the CCDC53 family.</text>
</comment>
<dbReference type="Gene3D" id="1.20.58.2220">
    <property type="entry name" value="Formin, FH2 domain"/>
    <property type="match status" value="1"/>
</dbReference>
<feature type="region of interest" description="Disordered" evidence="2">
    <location>
        <begin position="934"/>
        <end position="989"/>
    </location>
</feature>
<feature type="region of interest" description="Disordered" evidence="2">
    <location>
        <begin position="861"/>
        <end position="904"/>
    </location>
</feature>
<dbReference type="InterPro" id="IPR015425">
    <property type="entry name" value="FH2_Formin"/>
</dbReference>
<feature type="compositionally biased region" description="Acidic residues" evidence="2">
    <location>
        <begin position="77"/>
        <end position="88"/>
    </location>
</feature>
<feature type="region of interest" description="Disordered" evidence="2">
    <location>
        <begin position="805"/>
        <end position="830"/>
    </location>
</feature>
<feature type="domain" description="FH2" evidence="3">
    <location>
        <begin position="977"/>
        <end position="1410"/>
    </location>
</feature>
<dbReference type="PANTHER" id="PTHR13015:SF0">
    <property type="entry name" value="WASH COMPLEX SUBUNIT 3"/>
    <property type="match status" value="1"/>
</dbReference>
<dbReference type="Pfam" id="PF10152">
    <property type="entry name" value="CCDC53"/>
    <property type="match status" value="10"/>
</dbReference>
<evidence type="ECO:0000313" key="4">
    <source>
        <dbReference type="EMBL" id="GBG34259.1"/>
    </source>
</evidence>
<feature type="region of interest" description="Disordered" evidence="2">
    <location>
        <begin position="1"/>
        <end position="34"/>
    </location>
</feature>
<dbReference type="Pfam" id="PF02181">
    <property type="entry name" value="FH2"/>
    <property type="match status" value="1"/>
</dbReference>
<feature type="compositionally biased region" description="Basic and acidic residues" evidence="2">
    <location>
        <begin position="1036"/>
        <end position="1052"/>
    </location>
</feature>
<feature type="region of interest" description="Disordered" evidence="2">
    <location>
        <begin position="720"/>
        <end position="759"/>
    </location>
</feature>
<dbReference type="PROSITE" id="PS51444">
    <property type="entry name" value="FH2"/>
    <property type="match status" value="1"/>
</dbReference>
<feature type="region of interest" description="Disordered" evidence="2">
    <location>
        <begin position="1409"/>
        <end position="1491"/>
    </location>
</feature>
<reference evidence="4 5" key="1">
    <citation type="submission" date="2017-12" db="EMBL/GenBank/DDBJ databases">
        <title>Sequencing, de novo assembly and annotation of complete genome of a new Thraustochytrid species, strain FCC1311.</title>
        <authorList>
            <person name="Sedici K."/>
            <person name="Godart F."/>
            <person name="Aiese Cigliano R."/>
            <person name="Sanseverino W."/>
            <person name="Barakat M."/>
            <person name="Ortet P."/>
            <person name="Marechal E."/>
            <person name="Cagnac O."/>
            <person name="Amato A."/>
        </authorList>
    </citation>
    <scope>NUCLEOTIDE SEQUENCE [LARGE SCALE GENOMIC DNA]</scope>
</reference>
<feature type="region of interest" description="Disordered" evidence="2">
    <location>
        <begin position="655"/>
        <end position="693"/>
    </location>
</feature>
<feature type="compositionally biased region" description="Basic and acidic residues" evidence="2">
    <location>
        <begin position="1460"/>
        <end position="1483"/>
    </location>
</feature>
<feature type="compositionally biased region" description="Basic and acidic residues" evidence="2">
    <location>
        <begin position="728"/>
        <end position="747"/>
    </location>
</feature>
<dbReference type="SMART" id="SM00498">
    <property type="entry name" value="FH2"/>
    <property type="match status" value="1"/>
</dbReference>
<evidence type="ECO:0000256" key="1">
    <source>
        <dbReference type="ARBA" id="ARBA00006290"/>
    </source>
</evidence>
<protein>
    <submittedName>
        <fullName evidence="4">Formin-like protein 3</fullName>
    </submittedName>
</protein>